<evidence type="ECO:0000313" key="8">
    <source>
        <dbReference type="EMBL" id="HJC36608.1"/>
    </source>
</evidence>
<evidence type="ECO:0000256" key="3">
    <source>
        <dbReference type="ARBA" id="ARBA00022603"/>
    </source>
</evidence>
<dbReference type="PIRSF" id="PIRSF005917">
    <property type="entry name" value="MTase_YraL"/>
    <property type="match status" value="1"/>
</dbReference>
<protein>
    <recommendedName>
        <fullName evidence="6">Ribosomal RNA small subunit methyltransferase I</fullName>
        <ecNumber evidence="6">2.1.1.198</ecNumber>
    </recommendedName>
    <alternativeName>
        <fullName evidence="6">16S rRNA 2'-O-ribose C1402 methyltransferase</fullName>
    </alternativeName>
    <alternativeName>
        <fullName evidence="6">rRNA (cytidine-2'-O-)-methyltransferase RsmI</fullName>
    </alternativeName>
</protein>
<keyword evidence="2 6" id="KW-0698">rRNA processing</keyword>
<dbReference type="PANTHER" id="PTHR46111">
    <property type="entry name" value="RIBOSOMAL RNA SMALL SUBUNIT METHYLTRANSFERASE I"/>
    <property type="match status" value="1"/>
</dbReference>
<dbReference type="InterPro" id="IPR014776">
    <property type="entry name" value="4pyrrole_Mease_sub2"/>
</dbReference>
<comment type="caution">
    <text evidence="8">The sequence shown here is derived from an EMBL/GenBank/DDBJ whole genome shotgun (WGS) entry which is preliminary data.</text>
</comment>
<proteinExistence type="inferred from homology"/>
<name>A0A9D2NSE7_9FIRM</name>
<sequence>MKRQKSFETPQPTLYIVATPIGNLQELTPRARQILEEADIIAAEDTRNTQKLLTHFGISTHMVTHHKFNEAQSSKGIIRLLTEGKSVAIVSDAGYPLISDPGAQLVNEVIGAGYPVVPVSGSSAAMAALVASGLPPQPFLFYGFLDSAEKQRIRQLLSLKEYPMTLIFYEAPHRIGKMLQNCLDILGDREMCLARELTKKHEEFIRGKISEVLELCDQLKGEMVVVMAGHEEDKELDLTQAMPLIKEHIQRYIKEGMTTNEAIRKVAREQGLSKNEVYRQYHGLN</sequence>
<keyword evidence="3 6" id="KW-0489">Methyltransferase</keyword>
<dbReference type="SUPFAM" id="SSF53790">
    <property type="entry name" value="Tetrapyrrole methylase"/>
    <property type="match status" value="1"/>
</dbReference>
<evidence type="ECO:0000256" key="5">
    <source>
        <dbReference type="ARBA" id="ARBA00022691"/>
    </source>
</evidence>
<feature type="domain" description="Tetrapyrrole methylase" evidence="7">
    <location>
        <begin position="13"/>
        <end position="212"/>
    </location>
</feature>
<dbReference type="AlphaFoldDB" id="A0A9D2NSE7"/>
<dbReference type="InterPro" id="IPR035996">
    <property type="entry name" value="4pyrrol_Methylase_sf"/>
</dbReference>
<accession>A0A9D2NSE7</accession>
<dbReference type="FunFam" id="3.30.950.10:FF:000002">
    <property type="entry name" value="Ribosomal RNA small subunit methyltransferase I"/>
    <property type="match status" value="1"/>
</dbReference>
<comment type="similarity">
    <text evidence="6">Belongs to the methyltransferase superfamily. RsmI family.</text>
</comment>
<dbReference type="InterPro" id="IPR008189">
    <property type="entry name" value="rRNA_ssu_MeTfrase_I"/>
</dbReference>
<organism evidence="8 9">
    <name type="scientific">Candidatus Merdibacter merdavium</name>
    <dbReference type="NCBI Taxonomy" id="2838692"/>
    <lineage>
        <taxon>Bacteria</taxon>
        <taxon>Bacillati</taxon>
        <taxon>Bacillota</taxon>
        <taxon>Erysipelotrichia</taxon>
        <taxon>Erysipelotrichales</taxon>
        <taxon>Erysipelotrichaceae</taxon>
        <taxon>Merdibacter</taxon>
    </lineage>
</organism>
<keyword evidence="1 6" id="KW-0963">Cytoplasm</keyword>
<dbReference type="InterPro" id="IPR014777">
    <property type="entry name" value="4pyrrole_Mease_sub1"/>
</dbReference>
<comment type="function">
    <text evidence="6">Catalyzes the 2'-O-methylation of the ribose of cytidine 1402 (C1402) in 16S rRNA.</text>
</comment>
<dbReference type="GO" id="GO:0070677">
    <property type="term" value="F:rRNA (cytosine-2'-O-)-methyltransferase activity"/>
    <property type="evidence" value="ECO:0007669"/>
    <property type="project" value="UniProtKB-UniRule"/>
</dbReference>
<keyword evidence="4 6" id="KW-0808">Transferase</keyword>
<dbReference type="InterPro" id="IPR018063">
    <property type="entry name" value="SAM_MeTrfase_RsmI_CS"/>
</dbReference>
<keyword evidence="5 6" id="KW-0949">S-adenosyl-L-methionine</keyword>
<dbReference type="PANTHER" id="PTHR46111:SF1">
    <property type="entry name" value="RIBOSOMAL RNA SMALL SUBUNIT METHYLTRANSFERASE I"/>
    <property type="match status" value="1"/>
</dbReference>
<evidence type="ECO:0000256" key="6">
    <source>
        <dbReference type="HAMAP-Rule" id="MF_01877"/>
    </source>
</evidence>
<dbReference type="InterPro" id="IPR000878">
    <property type="entry name" value="4pyrrol_Mease"/>
</dbReference>
<dbReference type="Gene3D" id="3.40.1010.10">
    <property type="entry name" value="Cobalt-precorrin-4 Transmethylase, Domain 1"/>
    <property type="match status" value="1"/>
</dbReference>
<dbReference type="CDD" id="cd11648">
    <property type="entry name" value="RsmI"/>
    <property type="match status" value="1"/>
</dbReference>
<comment type="subcellular location">
    <subcellularLocation>
        <location evidence="6">Cytoplasm</location>
    </subcellularLocation>
</comment>
<dbReference type="PROSITE" id="PS01296">
    <property type="entry name" value="RSMI"/>
    <property type="match status" value="1"/>
</dbReference>
<dbReference type="GO" id="GO:0005737">
    <property type="term" value="C:cytoplasm"/>
    <property type="evidence" value="ECO:0007669"/>
    <property type="project" value="UniProtKB-SubCell"/>
</dbReference>
<dbReference type="EMBL" id="DWWM01000036">
    <property type="protein sequence ID" value="HJC36608.1"/>
    <property type="molecule type" value="Genomic_DNA"/>
</dbReference>
<dbReference type="Proteomes" id="UP000823896">
    <property type="component" value="Unassembled WGS sequence"/>
</dbReference>
<reference evidence="8" key="1">
    <citation type="journal article" date="2021" name="PeerJ">
        <title>Extensive microbial diversity within the chicken gut microbiome revealed by metagenomics and culture.</title>
        <authorList>
            <person name="Gilroy R."/>
            <person name="Ravi A."/>
            <person name="Getino M."/>
            <person name="Pursley I."/>
            <person name="Horton D.L."/>
            <person name="Alikhan N.F."/>
            <person name="Baker D."/>
            <person name="Gharbi K."/>
            <person name="Hall N."/>
            <person name="Watson M."/>
            <person name="Adriaenssens E.M."/>
            <person name="Foster-Nyarko E."/>
            <person name="Jarju S."/>
            <person name="Secka A."/>
            <person name="Antonio M."/>
            <person name="Oren A."/>
            <person name="Chaudhuri R.R."/>
            <person name="La Ragione R."/>
            <person name="Hildebrand F."/>
            <person name="Pallen M.J."/>
        </authorList>
    </citation>
    <scope>NUCLEOTIDE SEQUENCE</scope>
    <source>
        <strain evidence="8">CHK187-11901</strain>
    </source>
</reference>
<dbReference type="Gene3D" id="3.30.950.10">
    <property type="entry name" value="Methyltransferase, Cobalt-precorrin-4 Transmethylase, Domain 2"/>
    <property type="match status" value="1"/>
</dbReference>
<evidence type="ECO:0000313" key="9">
    <source>
        <dbReference type="Proteomes" id="UP000823896"/>
    </source>
</evidence>
<gene>
    <name evidence="6 8" type="primary">rsmI</name>
    <name evidence="8" type="ORF">H9702_05700</name>
</gene>
<evidence type="ECO:0000256" key="1">
    <source>
        <dbReference type="ARBA" id="ARBA00022490"/>
    </source>
</evidence>
<reference evidence="8" key="2">
    <citation type="submission" date="2021-04" db="EMBL/GenBank/DDBJ databases">
        <authorList>
            <person name="Gilroy R."/>
        </authorList>
    </citation>
    <scope>NUCLEOTIDE SEQUENCE</scope>
    <source>
        <strain evidence="8">CHK187-11901</strain>
    </source>
</reference>
<evidence type="ECO:0000256" key="2">
    <source>
        <dbReference type="ARBA" id="ARBA00022552"/>
    </source>
</evidence>
<dbReference type="NCBIfam" id="TIGR00096">
    <property type="entry name" value="16S rRNA (cytidine(1402)-2'-O)-methyltransferase"/>
    <property type="match status" value="1"/>
</dbReference>
<comment type="catalytic activity">
    <reaction evidence="6">
        <text>cytidine(1402) in 16S rRNA + S-adenosyl-L-methionine = 2'-O-methylcytidine(1402) in 16S rRNA + S-adenosyl-L-homocysteine + H(+)</text>
        <dbReference type="Rhea" id="RHEA:42924"/>
        <dbReference type="Rhea" id="RHEA-COMP:10285"/>
        <dbReference type="Rhea" id="RHEA-COMP:10286"/>
        <dbReference type="ChEBI" id="CHEBI:15378"/>
        <dbReference type="ChEBI" id="CHEBI:57856"/>
        <dbReference type="ChEBI" id="CHEBI:59789"/>
        <dbReference type="ChEBI" id="CHEBI:74495"/>
        <dbReference type="ChEBI" id="CHEBI:82748"/>
        <dbReference type="EC" id="2.1.1.198"/>
    </reaction>
</comment>
<evidence type="ECO:0000256" key="4">
    <source>
        <dbReference type="ARBA" id="ARBA00022679"/>
    </source>
</evidence>
<dbReference type="Pfam" id="PF00590">
    <property type="entry name" value="TP_methylase"/>
    <property type="match status" value="1"/>
</dbReference>
<evidence type="ECO:0000259" key="7">
    <source>
        <dbReference type="Pfam" id="PF00590"/>
    </source>
</evidence>
<dbReference type="HAMAP" id="MF_01877">
    <property type="entry name" value="16SrRNA_methyltr_I"/>
    <property type="match status" value="1"/>
</dbReference>
<dbReference type="EC" id="2.1.1.198" evidence="6"/>